<dbReference type="GO" id="GO:0019432">
    <property type="term" value="P:triglyceride biosynthetic process"/>
    <property type="evidence" value="ECO:0000318"/>
    <property type="project" value="GO_Central"/>
</dbReference>
<evidence type="ECO:0000256" key="8">
    <source>
        <dbReference type="ARBA" id="ARBA00023098"/>
    </source>
</evidence>
<dbReference type="SUPFAM" id="SSF69593">
    <property type="entry name" value="Glycerol-3-phosphate (1)-acyltransferase"/>
    <property type="match status" value="1"/>
</dbReference>
<dbReference type="EC" id="2.3.1.-" evidence="11"/>
<name>A0A3N7FW96_POPTR</name>
<dbReference type="AlphaFoldDB" id="A0A3N7FW96"/>
<comment type="subcellular location">
    <subcellularLocation>
        <location evidence="1 11">Endoplasmic reticulum membrane</location>
        <topology evidence="1 11">Multi-pass membrane protein</topology>
    </subcellularLocation>
</comment>
<dbReference type="InterPro" id="IPR007130">
    <property type="entry name" value="DAGAT"/>
</dbReference>
<evidence type="ECO:0000256" key="10">
    <source>
        <dbReference type="ARBA" id="ARBA00023315"/>
    </source>
</evidence>
<evidence type="ECO:0000256" key="11">
    <source>
        <dbReference type="RuleBase" id="RU367023"/>
    </source>
</evidence>
<evidence type="ECO:0000256" key="5">
    <source>
        <dbReference type="ARBA" id="ARBA00022692"/>
    </source>
</evidence>
<keyword evidence="9 11" id="KW-0472">Membrane</keyword>
<evidence type="ECO:0000256" key="2">
    <source>
        <dbReference type="ARBA" id="ARBA00005420"/>
    </source>
</evidence>
<dbReference type="EMBL" id="CM009300">
    <property type="protein sequence ID" value="RQO97970.1"/>
    <property type="molecule type" value="Genomic_DNA"/>
</dbReference>
<dbReference type="GO" id="GO:0005789">
    <property type="term" value="C:endoplasmic reticulum membrane"/>
    <property type="evidence" value="ECO:0000318"/>
    <property type="project" value="GO_Central"/>
</dbReference>
<dbReference type="Proteomes" id="UP000006729">
    <property type="component" value="Chromosome 11"/>
</dbReference>
<evidence type="ECO:0000313" key="12">
    <source>
        <dbReference type="EMBL" id="RQO97970.1"/>
    </source>
</evidence>
<proteinExistence type="inferred from homology"/>
<protein>
    <recommendedName>
        <fullName evidence="11">Acyltransferase</fullName>
        <ecNumber evidence="11">2.3.1.-</ecNumber>
    </recommendedName>
</protein>
<sequence length="378" mass="43049">MENHKQEEQEQGELTTFKARELFSSNIILSLIAVAIWLGSIHFVVLLVIFSLLFLSFSKCLLVFGLLLLLVFVPIDDDNKLGRRLCGYICRYACCYFPVTLHVEDINAFHPDRAYVFGYEPHSVWPIGVVALADHTGFMPLPKVKVLASSAVFLMPFLRHIWTWCGLTSATKKNFTSLLSAGYSCIVNPGGVQETFYMEHDNEIAFLKSRRGFIKIAMENGAPLVPVFCFGQSKVYKWWKPSGKLFLKISRAIKFTPVVFGGIFGTPLPFQRPMHIVVGRPIELKQNLQPTVEELAEVHSQFVAALEDLFKRHRARGFAFQKHMQTVFCRNDNELSAVFGHESLSCRNDNGMRSCVMELQVSQKQKQLKLLYRNLNVM</sequence>
<reference evidence="12 13" key="1">
    <citation type="journal article" date="2006" name="Science">
        <title>The genome of black cottonwood, Populus trichocarpa (Torr. &amp; Gray).</title>
        <authorList>
            <person name="Tuskan G.A."/>
            <person name="Difazio S."/>
            <person name="Jansson S."/>
            <person name="Bohlmann J."/>
            <person name="Grigoriev I."/>
            <person name="Hellsten U."/>
            <person name="Putnam N."/>
            <person name="Ralph S."/>
            <person name="Rombauts S."/>
            <person name="Salamov A."/>
            <person name="Schein J."/>
            <person name="Sterck L."/>
            <person name="Aerts A."/>
            <person name="Bhalerao R.R."/>
            <person name="Bhalerao R.P."/>
            <person name="Blaudez D."/>
            <person name="Boerjan W."/>
            <person name="Brun A."/>
            <person name="Brunner A."/>
            <person name="Busov V."/>
            <person name="Campbell M."/>
            <person name="Carlson J."/>
            <person name="Chalot M."/>
            <person name="Chapman J."/>
            <person name="Chen G.L."/>
            <person name="Cooper D."/>
            <person name="Coutinho P.M."/>
            <person name="Couturier J."/>
            <person name="Covert S."/>
            <person name="Cronk Q."/>
            <person name="Cunningham R."/>
            <person name="Davis J."/>
            <person name="Degroeve S."/>
            <person name="Dejardin A."/>
            <person name="Depamphilis C."/>
            <person name="Detter J."/>
            <person name="Dirks B."/>
            <person name="Dubchak I."/>
            <person name="Duplessis S."/>
            <person name="Ehlting J."/>
            <person name="Ellis B."/>
            <person name="Gendler K."/>
            <person name="Goodstein D."/>
            <person name="Gribskov M."/>
            <person name="Grimwood J."/>
            <person name="Groover A."/>
            <person name="Gunter L."/>
            <person name="Hamberger B."/>
            <person name="Heinze B."/>
            <person name="Helariutta Y."/>
            <person name="Henrissat B."/>
            <person name="Holligan D."/>
            <person name="Holt R."/>
            <person name="Huang W."/>
            <person name="Islam-Faridi N."/>
            <person name="Jones S."/>
            <person name="Jones-Rhoades M."/>
            <person name="Jorgensen R."/>
            <person name="Joshi C."/>
            <person name="Kangasjarvi J."/>
            <person name="Karlsson J."/>
            <person name="Kelleher C."/>
            <person name="Kirkpatrick R."/>
            <person name="Kirst M."/>
            <person name="Kohler A."/>
            <person name="Kalluri U."/>
            <person name="Larimer F."/>
            <person name="Leebens-Mack J."/>
            <person name="Leple J.C."/>
            <person name="Locascio P."/>
            <person name="Lou Y."/>
            <person name="Lucas S."/>
            <person name="Martin F."/>
            <person name="Montanini B."/>
            <person name="Napoli C."/>
            <person name="Nelson D.R."/>
            <person name="Nelson C."/>
            <person name="Nieminen K."/>
            <person name="Nilsson O."/>
            <person name="Pereda V."/>
            <person name="Peter G."/>
            <person name="Philippe R."/>
            <person name="Pilate G."/>
            <person name="Poliakov A."/>
            <person name="Razumovskaya J."/>
            <person name="Richardson P."/>
            <person name="Rinaldi C."/>
            <person name="Ritland K."/>
            <person name="Rouze P."/>
            <person name="Ryaboy D."/>
            <person name="Schmutz J."/>
            <person name="Schrader J."/>
            <person name="Segerman B."/>
            <person name="Shin H."/>
            <person name="Siddiqui A."/>
            <person name="Sterky F."/>
            <person name="Terry A."/>
            <person name="Tsai C.J."/>
            <person name="Uberbacher E."/>
            <person name="Unneberg P."/>
            <person name="Vahala J."/>
            <person name="Wall K."/>
            <person name="Wessler S."/>
            <person name="Yang G."/>
            <person name="Yin T."/>
            <person name="Douglas C."/>
            <person name="Marra M."/>
            <person name="Sandberg G."/>
            <person name="Van de Peer Y."/>
            <person name="Rokhsar D."/>
        </authorList>
    </citation>
    <scope>NUCLEOTIDE SEQUENCE [LARGE SCALE GENOMIC DNA]</scope>
    <source>
        <strain evidence="13">cv. Nisqually</strain>
    </source>
</reference>
<dbReference type="STRING" id="3694.A0A3N7FW96"/>
<keyword evidence="7 11" id="KW-1133">Transmembrane helix</keyword>
<evidence type="ECO:0000256" key="6">
    <source>
        <dbReference type="ARBA" id="ARBA00022824"/>
    </source>
</evidence>
<evidence type="ECO:0000256" key="3">
    <source>
        <dbReference type="ARBA" id="ARBA00022516"/>
    </source>
</evidence>
<evidence type="ECO:0000256" key="4">
    <source>
        <dbReference type="ARBA" id="ARBA00022679"/>
    </source>
</evidence>
<evidence type="ECO:0000313" key="13">
    <source>
        <dbReference type="Proteomes" id="UP000006729"/>
    </source>
</evidence>
<dbReference type="FunCoup" id="A0A3N7FW96">
    <property type="interactions" value="1547"/>
</dbReference>
<gene>
    <name evidence="12" type="ORF">POPTR_011G145900</name>
</gene>
<feature type="transmembrane region" description="Helical" evidence="11">
    <location>
        <begin position="56"/>
        <end position="75"/>
    </location>
</feature>
<keyword evidence="4 11" id="KW-0808">Transferase</keyword>
<evidence type="ECO:0000256" key="7">
    <source>
        <dbReference type="ARBA" id="ARBA00022989"/>
    </source>
</evidence>
<evidence type="ECO:0000256" key="1">
    <source>
        <dbReference type="ARBA" id="ARBA00004477"/>
    </source>
</evidence>
<dbReference type="InParanoid" id="A0A3N7FW96"/>
<organism evidence="12 13">
    <name type="scientific">Populus trichocarpa</name>
    <name type="common">Western balsam poplar</name>
    <name type="synonym">Populus balsamifera subsp. trichocarpa</name>
    <dbReference type="NCBI Taxonomy" id="3694"/>
    <lineage>
        <taxon>Eukaryota</taxon>
        <taxon>Viridiplantae</taxon>
        <taxon>Streptophyta</taxon>
        <taxon>Embryophyta</taxon>
        <taxon>Tracheophyta</taxon>
        <taxon>Spermatophyta</taxon>
        <taxon>Magnoliopsida</taxon>
        <taxon>eudicotyledons</taxon>
        <taxon>Gunneridae</taxon>
        <taxon>Pentapetalae</taxon>
        <taxon>rosids</taxon>
        <taxon>fabids</taxon>
        <taxon>Malpighiales</taxon>
        <taxon>Salicaceae</taxon>
        <taxon>Saliceae</taxon>
        <taxon>Populus</taxon>
    </lineage>
</organism>
<keyword evidence="3" id="KW-0444">Lipid biosynthesis</keyword>
<keyword evidence="8" id="KW-0443">Lipid metabolism</keyword>
<dbReference type="PANTHER" id="PTHR12317">
    <property type="entry name" value="DIACYLGLYCEROL O-ACYLTRANSFERASE"/>
    <property type="match status" value="1"/>
</dbReference>
<keyword evidence="5 11" id="KW-0812">Transmembrane</keyword>
<keyword evidence="10" id="KW-0012">Acyltransferase</keyword>
<evidence type="ECO:0000256" key="9">
    <source>
        <dbReference type="ARBA" id="ARBA00023136"/>
    </source>
</evidence>
<keyword evidence="13" id="KW-1185">Reference proteome</keyword>
<dbReference type="GO" id="GO:0004144">
    <property type="term" value="F:diacylglycerol O-acyltransferase activity"/>
    <property type="evidence" value="ECO:0000318"/>
    <property type="project" value="GO_Central"/>
</dbReference>
<dbReference type="PANTHER" id="PTHR12317:SF63">
    <property type="entry name" value="DIACYLGLYCEROL O-ACYLTRANSFERASE 2"/>
    <property type="match status" value="1"/>
</dbReference>
<accession>A0A3N7FW96</accession>
<comment type="similarity">
    <text evidence="2 11">Belongs to the diacylglycerol acyltransferase family.</text>
</comment>
<keyword evidence="6 11" id="KW-0256">Endoplasmic reticulum</keyword>
<dbReference type="CDD" id="cd07987">
    <property type="entry name" value="LPLAT_MGAT-like"/>
    <property type="match status" value="1"/>
</dbReference>
<dbReference type="Pfam" id="PF03982">
    <property type="entry name" value="DAGAT"/>
    <property type="match status" value="1"/>
</dbReference>
<feature type="transmembrane region" description="Helical" evidence="11">
    <location>
        <begin position="27"/>
        <end position="50"/>
    </location>
</feature>